<evidence type="ECO:0000256" key="8">
    <source>
        <dbReference type="ARBA" id="ARBA00023295"/>
    </source>
</evidence>
<evidence type="ECO:0000256" key="1">
    <source>
        <dbReference type="ARBA" id="ARBA00000822"/>
    </source>
</evidence>
<dbReference type="Pfam" id="PF00187">
    <property type="entry name" value="Chitin_bind_1"/>
    <property type="match status" value="1"/>
</dbReference>
<keyword evidence="13" id="KW-0732">Signal</keyword>
<keyword evidence="17" id="KW-1185">Reference proteome</keyword>
<evidence type="ECO:0000256" key="6">
    <source>
        <dbReference type="ARBA" id="ARBA00023026"/>
    </source>
</evidence>
<dbReference type="InterPro" id="IPR001579">
    <property type="entry name" value="Glyco_hydro_18_chit_AS"/>
</dbReference>
<comment type="catalytic activity">
    <reaction evidence="1">
        <text>Random endo-hydrolysis of N-acetyl-beta-D-glucosaminide (1-&gt;4)-beta-linkages in chitin and chitodextrins.</text>
        <dbReference type="EC" id="3.2.1.14"/>
    </reaction>
</comment>
<keyword evidence="12" id="KW-0472">Membrane</keyword>
<dbReference type="GO" id="GO:0000272">
    <property type="term" value="P:polysaccharide catabolic process"/>
    <property type="evidence" value="ECO:0007669"/>
    <property type="project" value="UniProtKB-KW"/>
</dbReference>
<evidence type="ECO:0000256" key="7">
    <source>
        <dbReference type="ARBA" id="ARBA00023277"/>
    </source>
</evidence>
<dbReference type="GO" id="GO:0008061">
    <property type="term" value="F:chitin binding"/>
    <property type="evidence" value="ECO:0007669"/>
    <property type="project" value="UniProtKB-UniRule"/>
</dbReference>
<dbReference type="PROSITE" id="PS50941">
    <property type="entry name" value="CHIT_BIND_I_2"/>
    <property type="match status" value="1"/>
</dbReference>
<feature type="signal peptide" evidence="13">
    <location>
        <begin position="1"/>
        <end position="17"/>
    </location>
</feature>
<evidence type="ECO:0000256" key="9">
    <source>
        <dbReference type="ARBA" id="ARBA00023326"/>
    </source>
</evidence>
<dbReference type="GO" id="GO:0006032">
    <property type="term" value="P:chitin catabolic process"/>
    <property type="evidence" value="ECO:0007669"/>
    <property type="project" value="UniProtKB-KW"/>
</dbReference>
<feature type="domain" description="GH18" evidence="15">
    <location>
        <begin position="4"/>
        <end position="423"/>
    </location>
</feature>
<evidence type="ECO:0000256" key="5">
    <source>
        <dbReference type="ARBA" id="ARBA00023024"/>
    </source>
</evidence>
<dbReference type="FunFam" id="3.20.20.80:FF:000159">
    <property type="entry name" value="Class V chitinase, putative"/>
    <property type="match status" value="1"/>
</dbReference>
<evidence type="ECO:0000256" key="2">
    <source>
        <dbReference type="ARBA" id="ARBA00012729"/>
    </source>
</evidence>
<dbReference type="CDD" id="cd00598">
    <property type="entry name" value="GH18_chitinase-like"/>
    <property type="match status" value="1"/>
</dbReference>
<reference evidence="16" key="1">
    <citation type="submission" date="2020-06" db="EMBL/GenBank/DDBJ databases">
        <title>Draft genome sequences of strains closely related to Aspergillus parafelis and Aspergillus hiratsukae.</title>
        <authorList>
            <person name="Dos Santos R.A.C."/>
            <person name="Rivero-Menendez O."/>
            <person name="Steenwyk J.L."/>
            <person name="Mead M.E."/>
            <person name="Goldman G.H."/>
            <person name="Alastruey-Izquierdo A."/>
            <person name="Rokas A."/>
        </authorList>
    </citation>
    <scope>NUCLEOTIDE SEQUENCE</scope>
    <source>
        <strain evidence="16">CNM-CM5793</strain>
    </source>
</reference>
<dbReference type="InterPro" id="IPR018371">
    <property type="entry name" value="Chitin-binding_1_CS"/>
</dbReference>
<dbReference type="CDD" id="cd00035">
    <property type="entry name" value="ChtBD1"/>
    <property type="match status" value="1"/>
</dbReference>
<evidence type="ECO:0000259" key="14">
    <source>
        <dbReference type="PROSITE" id="PS50941"/>
    </source>
</evidence>
<evidence type="ECO:0000313" key="16">
    <source>
        <dbReference type="EMBL" id="KAF7121856.1"/>
    </source>
</evidence>
<dbReference type="PANTHER" id="PTHR11177">
    <property type="entry name" value="CHITINASE"/>
    <property type="match status" value="1"/>
</dbReference>
<dbReference type="SMART" id="SM00270">
    <property type="entry name" value="ChtBD1"/>
    <property type="match status" value="1"/>
</dbReference>
<dbReference type="OrthoDB" id="73875at2759"/>
<keyword evidence="9" id="KW-0624">Polysaccharide degradation</keyword>
<evidence type="ECO:0000256" key="4">
    <source>
        <dbReference type="ARBA" id="ARBA00022801"/>
    </source>
</evidence>
<sequence>MLKFLMFSLMAVQAVMGLNFAMYHTVDLPGSDLTQGIIHAIMAFAPSKQFNSDSSFTPFESVENMRKRFGPDTKVMIAIGGWGDTAGFSDAAKDEASRTRYAKNVATMINNLGFDGVDIDWEYPGGNGDDYKKVPNSQKTSEIETYPLFLQAIRDAIGKDKVLSIAVPGKRIDMIAFTKEQGPKIWSSVDMVNVMSYDLMNRRDNVTNHHTSVVGSLDTIKAYEEIGLDTAKMNLGFAYYAKWFTTDPNSDCAEHPIGCAVVTLENPDGSDAGTSGALTFEKSTMAAPPDNLKTTTDGTCGYAKGTKCPSGSCCSQYGNCGTGNDFCQAGCLSDYGECKGISVTDSWRRALKDGKTDEQAGGQYYWDSTLNLFWTWDTPALIDRKFKDIVAAEKLGGVMAWSLGEDTLNWEHLKAMQKGVGHNLAASATMRLVYLLLPLSLGLPITISVEGTEVHHLQHPLQRPEYQQQEQQTILAQNHSEQHPNLHGSFINLDLNLLHKHNNNTRNATLSTPKDKILLAYLHTLHTSHLTAQTLSKYTPELLALALFSLLPLTLAILALAERIARSWTVEAYPERGRDRRRFLGRERRCLMLARREREKRAGMERGWWVAERKR</sequence>
<dbReference type="PROSITE" id="PS01095">
    <property type="entry name" value="GH18_1"/>
    <property type="match status" value="1"/>
</dbReference>
<keyword evidence="4 11" id="KW-0378">Hydrolase</keyword>
<dbReference type="PROSITE" id="PS51910">
    <property type="entry name" value="GH18_2"/>
    <property type="match status" value="1"/>
</dbReference>
<dbReference type="InterPro" id="IPR017853">
    <property type="entry name" value="GH"/>
</dbReference>
<dbReference type="InterPro" id="IPR050314">
    <property type="entry name" value="Glycosyl_Hydrlase_18"/>
</dbReference>
<evidence type="ECO:0000256" key="3">
    <source>
        <dbReference type="ARBA" id="ARBA00022669"/>
    </source>
</evidence>
<dbReference type="EMBL" id="JACBAD010002037">
    <property type="protein sequence ID" value="KAF7121856.1"/>
    <property type="molecule type" value="Genomic_DNA"/>
</dbReference>
<evidence type="ECO:0000256" key="10">
    <source>
        <dbReference type="PROSITE-ProRule" id="PRU00261"/>
    </source>
</evidence>
<protein>
    <recommendedName>
        <fullName evidence="2">chitinase</fullName>
        <ecNumber evidence="2">3.2.1.14</ecNumber>
    </recommendedName>
</protein>
<comment type="caution">
    <text evidence="10">Lacks conserved residue(s) required for the propagation of feature annotation.</text>
</comment>
<keyword evidence="6" id="KW-0843">Virulence</keyword>
<keyword evidence="8 11" id="KW-0326">Glycosidase</keyword>
<proteinExistence type="predicted"/>
<keyword evidence="10" id="KW-1015">Disulfide bond</keyword>
<dbReference type="SUPFAM" id="SSF57016">
    <property type="entry name" value="Plant lectins/antimicrobial peptides"/>
    <property type="match status" value="1"/>
</dbReference>
<dbReference type="InterPro" id="IPR011583">
    <property type="entry name" value="Chitinase_II/V-like_cat"/>
</dbReference>
<dbReference type="InterPro" id="IPR001002">
    <property type="entry name" value="Chitin-bd_1"/>
</dbReference>
<evidence type="ECO:0000259" key="15">
    <source>
        <dbReference type="PROSITE" id="PS51910"/>
    </source>
</evidence>
<dbReference type="PANTHER" id="PTHR11177:SF337">
    <property type="entry name" value="CHITINASE"/>
    <property type="match status" value="1"/>
</dbReference>
<gene>
    <name evidence="16" type="ORF">CNMCM5793_009410</name>
</gene>
<feature type="domain" description="Chitin-binding type-1" evidence="14">
    <location>
        <begin position="297"/>
        <end position="340"/>
    </location>
</feature>
<feature type="disulfide bond" evidence="10">
    <location>
        <begin position="313"/>
        <end position="327"/>
    </location>
</feature>
<keyword evidence="7" id="KW-0119">Carbohydrate metabolism</keyword>
<feature type="transmembrane region" description="Helical" evidence="12">
    <location>
        <begin position="542"/>
        <end position="561"/>
    </location>
</feature>
<keyword evidence="12" id="KW-1133">Transmembrane helix</keyword>
<evidence type="ECO:0000313" key="17">
    <source>
        <dbReference type="Proteomes" id="UP000630445"/>
    </source>
</evidence>
<dbReference type="Pfam" id="PF00704">
    <property type="entry name" value="Glyco_hydro_18"/>
    <property type="match status" value="1"/>
</dbReference>
<dbReference type="InterPro" id="IPR001223">
    <property type="entry name" value="Glyco_hydro18_cat"/>
</dbReference>
<dbReference type="Proteomes" id="UP000630445">
    <property type="component" value="Unassembled WGS sequence"/>
</dbReference>
<dbReference type="GO" id="GO:0005576">
    <property type="term" value="C:extracellular region"/>
    <property type="evidence" value="ECO:0007669"/>
    <property type="project" value="TreeGrafter"/>
</dbReference>
<evidence type="ECO:0000256" key="11">
    <source>
        <dbReference type="RuleBase" id="RU000489"/>
    </source>
</evidence>
<dbReference type="Gene3D" id="3.20.20.80">
    <property type="entry name" value="Glycosidases"/>
    <property type="match status" value="1"/>
</dbReference>
<name>A0A8H6P8M6_9EURO</name>
<accession>A0A8H6P8M6</accession>
<dbReference type="GO" id="GO:0008843">
    <property type="term" value="F:endochitinase activity"/>
    <property type="evidence" value="ECO:0007669"/>
    <property type="project" value="UniProtKB-EC"/>
</dbReference>
<dbReference type="EC" id="3.2.1.14" evidence="2"/>
<dbReference type="SMART" id="SM00636">
    <property type="entry name" value="Glyco_18"/>
    <property type="match status" value="1"/>
</dbReference>
<dbReference type="PROSITE" id="PS00026">
    <property type="entry name" value="CHIT_BIND_I_1"/>
    <property type="match status" value="1"/>
</dbReference>
<organism evidence="16 17">
    <name type="scientific">Aspergillus hiratsukae</name>
    <dbReference type="NCBI Taxonomy" id="1194566"/>
    <lineage>
        <taxon>Eukaryota</taxon>
        <taxon>Fungi</taxon>
        <taxon>Dikarya</taxon>
        <taxon>Ascomycota</taxon>
        <taxon>Pezizomycotina</taxon>
        <taxon>Eurotiomycetes</taxon>
        <taxon>Eurotiomycetidae</taxon>
        <taxon>Eurotiales</taxon>
        <taxon>Aspergillaceae</taxon>
        <taxon>Aspergillus</taxon>
        <taxon>Aspergillus subgen. Fumigati</taxon>
    </lineage>
</organism>
<keyword evidence="5" id="KW-0146">Chitin degradation</keyword>
<comment type="caution">
    <text evidence="16">The sequence shown here is derived from an EMBL/GenBank/DDBJ whole genome shotgun (WGS) entry which is preliminary data.</text>
</comment>
<evidence type="ECO:0000256" key="12">
    <source>
        <dbReference type="SAM" id="Phobius"/>
    </source>
</evidence>
<evidence type="ECO:0000256" key="13">
    <source>
        <dbReference type="SAM" id="SignalP"/>
    </source>
</evidence>
<dbReference type="FunFam" id="3.30.60.10:FF:000007">
    <property type="entry name" value="Class V chitinase, putative (AFU_orthologue AFUA_3G07160)"/>
    <property type="match status" value="1"/>
</dbReference>
<feature type="chain" id="PRO_5034219302" description="chitinase" evidence="13">
    <location>
        <begin position="18"/>
        <end position="615"/>
    </location>
</feature>
<dbReference type="SUPFAM" id="SSF51445">
    <property type="entry name" value="(Trans)glycosidases"/>
    <property type="match status" value="1"/>
</dbReference>
<keyword evidence="12" id="KW-0812">Transmembrane</keyword>
<feature type="disulfide bond" evidence="10">
    <location>
        <begin position="308"/>
        <end position="320"/>
    </location>
</feature>
<dbReference type="AlphaFoldDB" id="A0A8H6P8M6"/>
<dbReference type="Gene3D" id="3.30.60.10">
    <property type="entry name" value="Endochitinase-like"/>
    <property type="match status" value="1"/>
</dbReference>
<keyword evidence="3 10" id="KW-0147">Chitin-binding</keyword>
<dbReference type="InterPro" id="IPR036861">
    <property type="entry name" value="Endochitinase-like_sf"/>
</dbReference>